<keyword evidence="3 5" id="KW-1133">Transmembrane helix</keyword>
<evidence type="ECO:0000256" key="2">
    <source>
        <dbReference type="ARBA" id="ARBA00022692"/>
    </source>
</evidence>
<comment type="subcellular location">
    <subcellularLocation>
        <location evidence="1">Membrane</location>
    </subcellularLocation>
</comment>
<sequence length="177" mass="19323">MAFCPKFKSSILTALGIRAASPTSPIPSYTAHYIILNFIFAYAALSSRGLKNAYKLDHNVSPREDVSKYGERAVASGKITQAQLNMLKRNEGAHANAVENFTMFVGSLLWAHQAGVPVEVINASALVYTIVRVVYAGLYLGIASHKASYLRSMAWWAGNAVCFRLLWLGGKVVNQGR</sequence>
<evidence type="ECO:0000256" key="5">
    <source>
        <dbReference type="SAM" id="Phobius"/>
    </source>
</evidence>
<evidence type="ECO:0000256" key="3">
    <source>
        <dbReference type="ARBA" id="ARBA00022989"/>
    </source>
</evidence>
<dbReference type="OrthoDB" id="2122304at2759"/>
<evidence type="ECO:0008006" key="8">
    <source>
        <dbReference type="Google" id="ProtNLM"/>
    </source>
</evidence>
<reference evidence="6" key="1">
    <citation type="journal article" date="2020" name="Stud. Mycol.">
        <title>101 Dothideomycetes genomes: a test case for predicting lifestyles and emergence of pathogens.</title>
        <authorList>
            <person name="Haridas S."/>
            <person name="Albert R."/>
            <person name="Binder M."/>
            <person name="Bloem J."/>
            <person name="Labutti K."/>
            <person name="Salamov A."/>
            <person name="Andreopoulos B."/>
            <person name="Baker S."/>
            <person name="Barry K."/>
            <person name="Bills G."/>
            <person name="Bluhm B."/>
            <person name="Cannon C."/>
            <person name="Castanera R."/>
            <person name="Culley D."/>
            <person name="Daum C."/>
            <person name="Ezra D."/>
            <person name="Gonzalez J."/>
            <person name="Henrissat B."/>
            <person name="Kuo A."/>
            <person name="Liang C."/>
            <person name="Lipzen A."/>
            <person name="Lutzoni F."/>
            <person name="Magnuson J."/>
            <person name="Mondo S."/>
            <person name="Nolan M."/>
            <person name="Ohm R."/>
            <person name="Pangilinan J."/>
            <person name="Park H.-J."/>
            <person name="Ramirez L."/>
            <person name="Alfaro M."/>
            <person name="Sun H."/>
            <person name="Tritt A."/>
            <person name="Yoshinaga Y."/>
            <person name="Zwiers L.-H."/>
            <person name="Turgeon B."/>
            <person name="Goodwin S."/>
            <person name="Spatafora J."/>
            <person name="Crous P."/>
            <person name="Grigoriev I."/>
        </authorList>
    </citation>
    <scope>NUCLEOTIDE SEQUENCE</scope>
    <source>
        <strain evidence="6">CBS 269.34</strain>
    </source>
</reference>
<dbReference type="Pfam" id="PF01124">
    <property type="entry name" value="MAPEG"/>
    <property type="match status" value="1"/>
</dbReference>
<keyword evidence="2 5" id="KW-0812">Transmembrane</keyword>
<accession>A0A6A6RAR6</accession>
<protein>
    <recommendedName>
        <fullName evidence="8">Membrane-associated proteins in eicosanoid and glutathione metabolism</fullName>
    </recommendedName>
</protein>
<dbReference type="InterPro" id="IPR023352">
    <property type="entry name" value="MAPEG-like_dom_sf"/>
</dbReference>
<proteinExistence type="predicted"/>
<organism evidence="6 7">
    <name type="scientific">Lophium mytilinum</name>
    <dbReference type="NCBI Taxonomy" id="390894"/>
    <lineage>
        <taxon>Eukaryota</taxon>
        <taxon>Fungi</taxon>
        <taxon>Dikarya</taxon>
        <taxon>Ascomycota</taxon>
        <taxon>Pezizomycotina</taxon>
        <taxon>Dothideomycetes</taxon>
        <taxon>Pleosporomycetidae</taxon>
        <taxon>Mytilinidiales</taxon>
        <taxon>Mytilinidiaceae</taxon>
        <taxon>Lophium</taxon>
    </lineage>
</organism>
<evidence type="ECO:0000313" key="6">
    <source>
        <dbReference type="EMBL" id="KAF2501641.1"/>
    </source>
</evidence>
<feature type="transmembrane region" description="Helical" evidence="5">
    <location>
        <begin position="120"/>
        <end position="142"/>
    </location>
</feature>
<dbReference type="Proteomes" id="UP000799750">
    <property type="component" value="Unassembled WGS sequence"/>
</dbReference>
<dbReference type="Gene3D" id="1.20.120.550">
    <property type="entry name" value="Membrane associated eicosanoid/glutathione metabolism-like domain"/>
    <property type="match status" value="1"/>
</dbReference>
<keyword evidence="4 5" id="KW-0472">Membrane</keyword>
<dbReference type="GO" id="GO:0016020">
    <property type="term" value="C:membrane"/>
    <property type="evidence" value="ECO:0007669"/>
    <property type="project" value="UniProtKB-SubCell"/>
</dbReference>
<dbReference type="PANTHER" id="PTHR35371:SF2">
    <property type="entry name" value="MAPEG FAMILY PROTEIN"/>
    <property type="match status" value="1"/>
</dbReference>
<gene>
    <name evidence="6" type="ORF">BU16DRAFT_556118</name>
</gene>
<dbReference type="AlphaFoldDB" id="A0A6A6RAR6"/>
<feature type="transmembrane region" description="Helical" evidence="5">
    <location>
        <begin position="154"/>
        <end position="173"/>
    </location>
</feature>
<dbReference type="PANTHER" id="PTHR35371">
    <property type="entry name" value="INNER MEMBRANE PROTEIN"/>
    <property type="match status" value="1"/>
</dbReference>
<dbReference type="EMBL" id="MU004182">
    <property type="protein sequence ID" value="KAF2501641.1"/>
    <property type="molecule type" value="Genomic_DNA"/>
</dbReference>
<dbReference type="InterPro" id="IPR001129">
    <property type="entry name" value="Membr-assoc_MAPEG"/>
</dbReference>
<evidence type="ECO:0000256" key="4">
    <source>
        <dbReference type="ARBA" id="ARBA00023136"/>
    </source>
</evidence>
<name>A0A6A6RAR6_9PEZI</name>
<keyword evidence="7" id="KW-1185">Reference proteome</keyword>
<evidence type="ECO:0000313" key="7">
    <source>
        <dbReference type="Proteomes" id="UP000799750"/>
    </source>
</evidence>
<evidence type="ECO:0000256" key="1">
    <source>
        <dbReference type="ARBA" id="ARBA00004370"/>
    </source>
</evidence>
<feature type="transmembrane region" description="Helical" evidence="5">
    <location>
        <begin position="29"/>
        <end position="45"/>
    </location>
</feature>
<dbReference type="SUPFAM" id="SSF161084">
    <property type="entry name" value="MAPEG domain-like"/>
    <property type="match status" value="1"/>
</dbReference>